<comment type="caution">
    <text evidence="7">The sequence shown here is derived from an EMBL/GenBank/DDBJ whole genome shotgun (WGS) entry which is preliminary data.</text>
</comment>
<dbReference type="Gene3D" id="1.10.10.60">
    <property type="entry name" value="Homeodomain-like"/>
    <property type="match status" value="1"/>
</dbReference>
<dbReference type="PANTHER" id="PTHR30055:SF175">
    <property type="entry name" value="HTH-TYPE TRANSCRIPTIONAL REPRESSOR KSTR2"/>
    <property type="match status" value="1"/>
</dbReference>
<dbReference type="GO" id="GO:0003700">
    <property type="term" value="F:DNA-binding transcription factor activity"/>
    <property type="evidence" value="ECO:0007669"/>
    <property type="project" value="TreeGrafter"/>
</dbReference>
<accession>A0A7Z0WQ61</accession>
<dbReference type="AlphaFoldDB" id="A0A7Z0WQ61"/>
<dbReference type="PROSITE" id="PS50977">
    <property type="entry name" value="HTH_TETR_2"/>
    <property type="match status" value="1"/>
</dbReference>
<dbReference type="EMBL" id="MSIF01000003">
    <property type="protein sequence ID" value="OLF12077.1"/>
    <property type="molecule type" value="Genomic_DNA"/>
</dbReference>
<dbReference type="SUPFAM" id="SSF46689">
    <property type="entry name" value="Homeodomain-like"/>
    <property type="match status" value="1"/>
</dbReference>
<keyword evidence="3 5" id="KW-0238">DNA-binding</keyword>
<evidence type="ECO:0000256" key="1">
    <source>
        <dbReference type="ARBA" id="ARBA00022491"/>
    </source>
</evidence>
<name>A0A7Z0WQ61_9PSEU</name>
<feature type="DNA-binding region" description="H-T-H motif" evidence="5">
    <location>
        <begin position="22"/>
        <end position="41"/>
    </location>
</feature>
<sequence>MREKILETVTELFIHKGFHGTGVQEISKAVNLGRGALYYHIGSKEQILFDISMSLLRSALDTTLPFVDTDDPPDVKLHNIARALLRHHATHGEGWQVAVREARFLSEEYQQQVIDARREFEQLWHRVLQEGARAGLWRAVDAVDVRGVLGMFNYTARWMRADGPLSPEQIADRYVDLLLTGLIERSERSERSDRPDQPEPPPE</sequence>
<dbReference type="InterPro" id="IPR001647">
    <property type="entry name" value="HTH_TetR"/>
</dbReference>
<gene>
    <name evidence="7" type="ORF">BLA60_08630</name>
</gene>
<dbReference type="Gene3D" id="1.10.357.10">
    <property type="entry name" value="Tetracycline Repressor, domain 2"/>
    <property type="match status" value="1"/>
</dbReference>
<proteinExistence type="predicted"/>
<evidence type="ECO:0000313" key="8">
    <source>
        <dbReference type="Proteomes" id="UP000185696"/>
    </source>
</evidence>
<organism evidence="7 8">
    <name type="scientific">Actinophytocola xinjiangensis</name>
    <dbReference type="NCBI Taxonomy" id="485602"/>
    <lineage>
        <taxon>Bacteria</taxon>
        <taxon>Bacillati</taxon>
        <taxon>Actinomycetota</taxon>
        <taxon>Actinomycetes</taxon>
        <taxon>Pseudonocardiales</taxon>
        <taxon>Pseudonocardiaceae</taxon>
    </lineage>
</organism>
<evidence type="ECO:0000259" key="6">
    <source>
        <dbReference type="PROSITE" id="PS50977"/>
    </source>
</evidence>
<dbReference type="PANTHER" id="PTHR30055">
    <property type="entry name" value="HTH-TYPE TRANSCRIPTIONAL REGULATOR RUTR"/>
    <property type="match status" value="1"/>
</dbReference>
<dbReference type="SUPFAM" id="SSF48498">
    <property type="entry name" value="Tetracyclin repressor-like, C-terminal domain"/>
    <property type="match status" value="1"/>
</dbReference>
<dbReference type="Pfam" id="PF17932">
    <property type="entry name" value="TetR_C_24"/>
    <property type="match status" value="1"/>
</dbReference>
<dbReference type="InterPro" id="IPR036271">
    <property type="entry name" value="Tet_transcr_reg_TetR-rel_C_sf"/>
</dbReference>
<evidence type="ECO:0000256" key="3">
    <source>
        <dbReference type="ARBA" id="ARBA00023125"/>
    </source>
</evidence>
<dbReference type="Proteomes" id="UP000185696">
    <property type="component" value="Unassembled WGS sequence"/>
</dbReference>
<keyword evidence="8" id="KW-1185">Reference proteome</keyword>
<evidence type="ECO:0000256" key="5">
    <source>
        <dbReference type="PROSITE-ProRule" id="PRU00335"/>
    </source>
</evidence>
<keyword evidence="1" id="KW-0678">Repressor</keyword>
<keyword evidence="4" id="KW-0804">Transcription</keyword>
<dbReference type="Pfam" id="PF00440">
    <property type="entry name" value="TetR_N"/>
    <property type="match status" value="1"/>
</dbReference>
<protein>
    <recommendedName>
        <fullName evidence="6">HTH tetR-type domain-containing protein</fullName>
    </recommendedName>
</protein>
<dbReference type="InterPro" id="IPR050109">
    <property type="entry name" value="HTH-type_TetR-like_transc_reg"/>
</dbReference>
<dbReference type="PRINTS" id="PR00455">
    <property type="entry name" value="HTHTETR"/>
</dbReference>
<reference evidence="7 8" key="1">
    <citation type="submission" date="2016-12" db="EMBL/GenBank/DDBJ databases">
        <title>The draft genome sequence of Actinophytocola xinjiangensis.</title>
        <authorList>
            <person name="Wang W."/>
            <person name="Yuan L."/>
        </authorList>
    </citation>
    <scope>NUCLEOTIDE SEQUENCE [LARGE SCALE GENOMIC DNA]</scope>
    <source>
        <strain evidence="7 8">CGMCC 4.4663</strain>
    </source>
</reference>
<keyword evidence="2" id="KW-0805">Transcription regulation</keyword>
<dbReference type="GO" id="GO:0000976">
    <property type="term" value="F:transcription cis-regulatory region binding"/>
    <property type="evidence" value="ECO:0007669"/>
    <property type="project" value="TreeGrafter"/>
</dbReference>
<dbReference type="InterPro" id="IPR009057">
    <property type="entry name" value="Homeodomain-like_sf"/>
</dbReference>
<evidence type="ECO:0000313" key="7">
    <source>
        <dbReference type="EMBL" id="OLF12077.1"/>
    </source>
</evidence>
<evidence type="ECO:0000256" key="4">
    <source>
        <dbReference type="ARBA" id="ARBA00023163"/>
    </source>
</evidence>
<feature type="domain" description="HTH tetR-type" evidence="6">
    <location>
        <begin position="1"/>
        <end position="59"/>
    </location>
</feature>
<dbReference type="InterPro" id="IPR041490">
    <property type="entry name" value="KstR2_TetR_C"/>
</dbReference>
<evidence type="ECO:0000256" key="2">
    <source>
        <dbReference type="ARBA" id="ARBA00023015"/>
    </source>
</evidence>